<reference evidence="4" key="1">
    <citation type="journal article" date="2014" name="Int. J. Syst. Evol. Microbiol.">
        <title>Complete genome sequence of Corynebacterium casei LMG S-19264T (=DSM 44701T), isolated from a smear-ripened cheese.</title>
        <authorList>
            <consortium name="US DOE Joint Genome Institute (JGI-PGF)"/>
            <person name="Walter F."/>
            <person name="Albersmeier A."/>
            <person name="Kalinowski J."/>
            <person name="Ruckert C."/>
        </authorList>
    </citation>
    <scope>NUCLEOTIDE SEQUENCE</scope>
    <source>
        <strain evidence="4">CGMCC 1.12214</strain>
    </source>
</reference>
<dbReference type="Proteomes" id="UP000603912">
    <property type="component" value="Unassembled WGS sequence"/>
</dbReference>
<dbReference type="RefSeq" id="WP_188516050.1">
    <property type="nucleotide sequence ID" value="NZ_BMES01000001.1"/>
</dbReference>
<dbReference type="InterPro" id="IPR050201">
    <property type="entry name" value="Bacterial_glucokinase"/>
</dbReference>
<dbReference type="GO" id="GO:0005829">
    <property type="term" value="C:cytosol"/>
    <property type="evidence" value="ECO:0007669"/>
    <property type="project" value="TreeGrafter"/>
</dbReference>
<gene>
    <name evidence="4" type="primary">glk</name>
    <name evidence="4" type="ORF">GCM10007036_03930</name>
</gene>
<reference evidence="4" key="2">
    <citation type="submission" date="2020-09" db="EMBL/GenBank/DDBJ databases">
        <authorList>
            <person name="Sun Q."/>
            <person name="Zhou Y."/>
        </authorList>
    </citation>
    <scope>NUCLEOTIDE SEQUENCE</scope>
    <source>
        <strain evidence="4">CGMCC 1.12214</strain>
    </source>
</reference>
<name>A0A917MFG6_9HYPH</name>
<dbReference type="PANTHER" id="PTHR47690">
    <property type="entry name" value="GLUCOKINASE"/>
    <property type="match status" value="1"/>
</dbReference>
<proteinExistence type="inferred from homology"/>
<dbReference type="PANTHER" id="PTHR47690:SF1">
    <property type="entry name" value="GLUCOKINASE"/>
    <property type="match status" value="1"/>
</dbReference>
<dbReference type="InterPro" id="IPR043129">
    <property type="entry name" value="ATPase_NBD"/>
</dbReference>
<dbReference type="GO" id="GO:0005536">
    <property type="term" value="F:D-glucose binding"/>
    <property type="evidence" value="ECO:0007669"/>
    <property type="project" value="InterPro"/>
</dbReference>
<dbReference type="Gene3D" id="3.40.367.20">
    <property type="match status" value="1"/>
</dbReference>
<evidence type="ECO:0000313" key="4">
    <source>
        <dbReference type="EMBL" id="GGH08447.1"/>
    </source>
</evidence>
<dbReference type="SUPFAM" id="SSF53067">
    <property type="entry name" value="Actin-like ATPase domain"/>
    <property type="match status" value="1"/>
</dbReference>
<sequence>MSSFSPTVFPFPVIVGDIGGTNARFALQEEPDGPLTMLGRFRTADFPTVSLALAAATAPAARKPRSAILCGAGPVNDRVCALTNADWVIDGPEIVRLGGAVEGLLLNDFEAQALALPALPDGVVESIGTVAPGAGPRVVLGPGTGLGVGALVEVAGRFAPLPSEGGHVDFAPFDAEEERVFVHVRRVEGRLTAEAVLSGPGLVALHHARLAAAGSSAPDGLDGVAIVDGALAEHASVEADTVRMFIRLLARFAGDMAIVFGGTGGVTLAGGILPRIRPLLDPAAFRAAFERKEPVESLPRRIATRMVTSPDAVLHGMAAIASHPERYAVDYDRRLWSA</sequence>
<dbReference type="GO" id="GO:0004340">
    <property type="term" value="F:glucokinase activity"/>
    <property type="evidence" value="ECO:0007669"/>
    <property type="project" value="InterPro"/>
</dbReference>
<dbReference type="Gene3D" id="3.30.420.40">
    <property type="match status" value="1"/>
</dbReference>
<accession>A0A917MFG6</accession>
<dbReference type="InterPro" id="IPR003836">
    <property type="entry name" value="Glucokinase"/>
</dbReference>
<dbReference type="EMBL" id="BMES01000001">
    <property type="protein sequence ID" value="GGH08447.1"/>
    <property type="molecule type" value="Genomic_DNA"/>
</dbReference>
<dbReference type="AlphaFoldDB" id="A0A917MFG6"/>
<evidence type="ECO:0000256" key="3">
    <source>
        <dbReference type="RuleBase" id="RU004046"/>
    </source>
</evidence>
<dbReference type="GO" id="GO:0005524">
    <property type="term" value="F:ATP binding"/>
    <property type="evidence" value="ECO:0007669"/>
    <property type="project" value="InterPro"/>
</dbReference>
<protein>
    <submittedName>
        <fullName evidence="4">Glucokinase</fullName>
    </submittedName>
</protein>
<evidence type="ECO:0000256" key="1">
    <source>
        <dbReference type="ARBA" id="ARBA00022679"/>
    </source>
</evidence>
<dbReference type="GO" id="GO:0006096">
    <property type="term" value="P:glycolytic process"/>
    <property type="evidence" value="ECO:0007669"/>
    <property type="project" value="InterPro"/>
</dbReference>
<evidence type="ECO:0000256" key="2">
    <source>
        <dbReference type="ARBA" id="ARBA00022777"/>
    </source>
</evidence>
<keyword evidence="2" id="KW-0418">Kinase</keyword>
<dbReference type="CDD" id="cd24008">
    <property type="entry name" value="ASKHA_NBD_GLK"/>
    <property type="match status" value="1"/>
</dbReference>
<comment type="similarity">
    <text evidence="3">Belongs to the bacterial glucokinase family.</text>
</comment>
<organism evidence="4 5">
    <name type="scientific">Alsobacter metallidurans</name>
    <dbReference type="NCBI Taxonomy" id="340221"/>
    <lineage>
        <taxon>Bacteria</taxon>
        <taxon>Pseudomonadati</taxon>
        <taxon>Pseudomonadota</taxon>
        <taxon>Alphaproteobacteria</taxon>
        <taxon>Hyphomicrobiales</taxon>
        <taxon>Alsobacteraceae</taxon>
        <taxon>Alsobacter</taxon>
    </lineage>
</organism>
<keyword evidence="5" id="KW-1185">Reference proteome</keyword>
<evidence type="ECO:0000313" key="5">
    <source>
        <dbReference type="Proteomes" id="UP000603912"/>
    </source>
</evidence>
<keyword evidence="1" id="KW-0808">Transferase</keyword>
<comment type="caution">
    <text evidence="4">The sequence shown here is derived from an EMBL/GenBank/DDBJ whole genome shotgun (WGS) entry which is preliminary data.</text>
</comment>
<dbReference type="Pfam" id="PF02685">
    <property type="entry name" value="Glucokinase"/>
    <property type="match status" value="1"/>
</dbReference>